<dbReference type="SUPFAM" id="SSF49562">
    <property type="entry name" value="C2 domain (Calcium/lipid-binding domain, CaLB)"/>
    <property type="match status" value="1"/>
</dbReference>
<proteinExistence type="predicted"/>
<dbReference type="InterPro" id="IPR001849">
    <property type="entry name" value="PH_domain"/>
</dbReference>
<dbReference type="Gene3D" id="2.60.40.150">
    <property type="entry name" value="C2 domain"/>
    <property type="match status" value="1"/>
</dbReference>
<dbReference type="SUPFAM" id="SSF50729">
    <property type="entry name" value="PH domain-like"/>
    <property type="match status" value="1"/>
</dbReference>
<dbReference type="InterPro" id="IPR011993">
    <property type="entry name" value="PH-like_dom_sf"/>
</dbReference>
<gene>
    <name evidence="6" type="ORF">TIS948_LOCUS29332</name>
</gene>
<dbReference type="PROSITE" id="PS50004">
    <property type="entry name" value="C2"/>
    <property type="match status" value="1"/>
</dbReference>
<dbReference type="PANTHER" id="PTHR46006">
    <property type="entry name" value="RHO GUANINE NUCLEOTIDE EXCHANGE FACTOR AT 64C, ISOFORM A"/>
    <property type="match status" value="1"/>
</dbReference>
<dbReference type="Proteomes" id="UP000663825">
    <property type="component" value="Unassembled WGS sequence"/>
</dbReference>
<feature type="domain" description="C2" evidence="4">
    <location>
        <begin position="501"/>
        <end position="617"/>
    </location>
</feature>
<dbReference type="PROSITE" id="PS50010">
    <property type="entry name" value="DH_2"/>
    <property type="match status" value="1"/>
</dbReference>
<reference evidence="6" key="1">
    <citation type="submission" date="2021-02" db="EMBL/GenBank/DDBJ databases">
        <authorList>
            <person name="Nowell W R."/>
        </authorList>
    </citation>
    <scope>NUCLEOTIDE SEQUENCE</scope>
</reference>
<organism evidence="6 7">
    <name type="scientific">Rotaria socialis</name>
    <dbReference type="NCBI Taxonomy" id="392032"/>
    <lineage>
        <taxon>Eukaryota</taxon>
        <taxon>Metazoa</taxon>
        <taxon>Spiralia</taxon>
        <taxon>Gnathifera</taxon>
        <taxon>Rotifera</taxon>
        <taxon>Eurotatoria</taxon>
        <taxon>Bdelloidea</taxon>
        <taxon>Philodinida</taxon>
        <taxon>Philodinidae</taxon>
        <taxon>Rotaria</taxon>
    </lineage>
</organism>
<dbReference type="InterPro" id="IPR035892">
    <property type="entry name" value="C2_domain_sf"/>
</dbReference>
<dbReference type="OrthoDB" id="2015333at2759"/>
<evidence type="ECO:0008006" key="8">
    <source>
        <dbReference type="Google" id="ProtNLM"/>
    </source>
</evidence>
<evidence type="ECO:0000313" key="7">
    <source>
        <dbReference type="Proteomes" id="UP000663825"/>
    </source>
</evidence>
<dbReference type="Pfam" id="PF16652">
    <property type="entry name" value="PH_13"/>
    <property type="match status" value="1"/>
</dbReference>
<name>A0A818BGL3_9BILA</name>
<dbReference type="InterPro" id="IPR000219">
    <property type="entry name" value="DH_dom"/>
</dbReference>
<dbReference type="CDD" id="cd00030">
    <property type="entry name" value="C2"/>
    <property type="match status" value="1"/>
</dbReference>
<evidence type="ECO:0000256" key="3">
    <source>
        <dbReference type="SAM" id="MobiDB-lite"/>
    </source>
</evidence>
<dbReference type="GO" id="GO:0005737">
    <property type="term" value="C:cytoplasm"/>
    <property type="evidence" value="ECO:0007669"/>
    <property type="project" value="UniProtKB-SubCell"/>
</dbReference>
<dbReference type="InterPro" id="IPR000008">
    <property type="entry name" value="C2_dom"/>
</dbReference>
<keyword evidence="2" id="KW-0963">Cytoplasm</keyword>
<feature type="compositionally biased region" description="Polar residues" evidence="3">
    <location>
        <begin position="57"/>
        <end position="75"/>
    </location>
</feature>
<dbReference type="InterPro" id="IPR035899">
    <property type="entry name" value="DBL_dom_sf"/>
</dbReference>
<evidence type="ECO:0000256" key="1">
    <source>
        <dbReference type="ARBA" id="ARBA00004496"/>
    </source>
</evidence>
<comment type="caution">
    <text evidence="6">The sequence shown here is derived from an EMBL/GenBank/DDBJ whole genome shotgun (WGS) entry which is preliminary data.</text>
</comment>
<dbReference type="AlphaFoldDB" id="A0A818BGL3"/>
<protein>
    <recommendedName>
        <fullName evidence="8">DH domain-containing protein</fullName>
    </recommendedName>
</protein>
<dbReference type="Pfam" id="PF00168">
    <property type="entry name" value="C2"/>
    <property type="match status" value="1"/>
</dbReference>
<dbReference type="Gene3D" id="2.30.29.30">
    <property type="entry name" value="Pleckstrin-homology domain (PH domain)/Phosphotyrosine-binding domain (PTB)"/>
    <property type="match status" value="1"/>
</dbReference>
<comment type="subcellular location">
    <subcellularLocation>
        <location evidence="1">Cytoplasm</location>
    </subcellularLocation>
</comment>
<evidence type="ECO:0000256" key="2">
    <source>
        <dbReference type="ARBA" id="ARBA00022490"/>
    </source>
</evidence>
<dbReference type="GO" id="GO:0005085">
    <property type="term" value="F:guanyl-nucleotide exchange factor activity"/>
    <property type="evidence" value="ECO:0007669"/>
    <property type="project" value="InterPro"/>
</dbReference>
<dbReference type="InterPro" id="IPR051480">
    <property type="entry name" value="Endocytic_GEF_Adapter"/>
</dbReference>
<evidence type="ECO:0000313" key="6">
    <source>
        <dbReference type="EMBL" id="CAF3419471.1"/>
    </source>
</evidence>
<evidence type="ECO:0000259" key="4">
    <source>
        <dbReference type="PROSITE" id="PS50004"/>
    </source>
</evidence>
<evidence type="ECO:0000259" key="5">
    <source>
        <dbReference type="PROSITE" id="PS50010"/>
    </source>
</evidence>
<feature type="region of interest" description="Disordered" evidence="3">
    <location>
        <begin position="57"/>
        <end position="82"/>
    </location>
</feature>
<dbReference type="Gene3D" id="1.20.900.10">
    <property type="entry name" value="Dbl homology (DH) domain"/>
    <property type="match status" value="1"/>
</dbReference>
<dbReference type="PANTHER" id="PTHR46006:SF6">
    <property type="entry name" value="INTERSECTIN-2 ISOFORM X1"/>
    <property type="match status" value="1"/>
</dbReference>
<dbReference type="Pfam" id="PF00621">
    <property type="entry name" value="RhoGEF"/>
    <property type="match status" value="1"/>
</dbReference>
<dbReference type="EMBL" id="CAJNXB010005324">
    <property type="protein sequence ID" value="CAF3419471.1"/>
    <property type="molecule type" value="Genomic_DNA"/>
</dbReference>
<sequence>MMIRTLLSSRSFQSRMNDETFSDDLTTLNQNSSSSILYRTLNVHCVSQEYIIRKENSSQVTTTESVEHGQLTSENTKTEDETTESLQNLLNLTPRNISMIELITTEQRFVHDMKNILKTYIKPMSETNILSSSHIDALFLNWPSLTRTHEKLANKLINALKNDGEDMSIGKILCEFIPQLVTEYEIYFRFHPTAMKCFREHLKISSKFRAFMQKTKQESYGIGTMGDANILTLPLQRIAKYPFMIYQILKNTANNHHDYIELHNSLKEANELRETINNAIDEEINRAKFEWLQKHVDCTKINETIIFNSLTNFGEQRKLLHYSHIRMTKSTNHLLYAMLFNDFLLLTRIKRPLITKVLQIINQTRYNYRQHQYIYKPSMAQTNKDWFDSPEANHLYLVVHKKPSMAQTNKDWFDSPEANHLYLVVHKKPIMLHDIRNPIMLHDIRNVRITENDPLAFQFDYHGCQMIFVTHDINERLLWIKNINDAVHVCRQKRLVTSMLRAPESNLNSVVCQPIGKIFIREINAMNLPLISLEKNGHNPYCIIEMNNHQRQTTPVLCDTAKLQWNILFRFLICNINNDVIKCSIYNRSKYTNDRLLGSIEIPIRFLVKRGVRYEDASSIYSLKTNHSMEISSLNCKTRTFYLENSSKNSQICIKYIVYLSE</sequence>
<dbReference type="SUPFAM" id="SSF48065">
    <property type="entry name" value="DBL homology domain (DH-domain)"/>
    <property type="match status" value="1"/>
</dbReference>
<accession>A0A818BGL3</accession>
<dbReference type="SMART" id="SM00325">
    <property type="entry name" value="RhoGEF"/>
    <property type="match status" value="1"/>
</dbReference>
<dbReference type="GO" id="GO:0035025">
    <property type="term" value="P:positive regulation of Rho protein signal transduction"/>
    <property type="evidence" value="ECO:0007669"/>
    <property type="project" value="TreeGrafter"/>
</dbReference>
<feature type="domain" description="DH" evidence="5">
    <location>
        <begin position="94"/>
        <end position="279"/>
    </location>
</feature>